<keyword evidence="4" id="KW-1185">Reference proteome</keyword>
<dbReference type="PANTHER" id="PTHR43244">
    <property type="match status" value="1"/>
</dbReference>
<reference evidence="3 4" key="1">
    <citation type="submission" date="2017-11" db="EMBL/GenBank/DDBJ databases">
        <title>Draft genome sequence of Rhizobiales bacterium SY3-13.</title>
        <authorList>
            <person name="Sun C."/>
        </authorList>
    </citation>
    <scope>NUCLEOTIDE SEQUENCE [LARGE SCALE GENOMIC DNA]</scope>
    <source>
        <strain evidence="3 4">SY3-13</strain>
    </source>
</reference>
<dbReference type="InterPro" id="IPR036661">
    <property type="entry name" value="Luciferase-like_sf"/>
</dbReference>
<dbReference type="AlphaFoldDB" id="A0A2M9G0Q9"/>
<dbReference type="OrthoDB" id="8477406at2"/>
<gene>
    <name evidence="3" type="ORF">CVT23_12945</name>
</gene>
<evidence type="ECO:0000313" key="3">
    <source>
        <dbReference type="EMBL" id="PJK29293.1"/>
    </source>
</evidence>
<protein>
    <recommendedName>
        <fullName evidence="2">Luciferase-like domain-containing protein</fullName>
    </recommendedName>
</protein>
<dbReference type="InterPro" id="IPR050564">
    <property type="entry name" value="F420-G6PD/mer"/>
</dbReference>
<proteinExistence type="predicted"/>
<feature type="domain" description="Luciferase-like" evidence="2">
    <location>
        <begin position="16"/>
        <end position="332"/>
    </location>
</feature>
<evidence type="ECO:0000259" key="2">
    <source>
        <dbReference type="Pfam" id="PF00296"/>
    </source>
</evidence>
<accession>A0A2M9G0Q9</accession>
<sequence length="360" mass="39954">MKFGGMVATKIDDWAIFRELEALGYDHGWAPDSQMIWSDCYATLALAAHHTSRIRLGTGVAIAGTRLAPVTAHSIASINRLAPGRTFIGIGTGHTAMRIMGARPVKAKAFRDYLRVVRGLLAGEEVEFEHDGETRPIRFLDRELECLNLDDHVDIYVAANGPKALRAAGAYGDGRICAGNEPLGVLARNLETVREGAAEAGREIGPDFHTAALTFACVLRPGEKLTDERIIDEVDSAVVSTLHYWFELYQEWGRDDFVSDRVRGTWEDYKAHVESTMPAARRHQMLHRGHCAFCPPEERRFVTPDMIRIAGGLVGEPDEIVERLGQLEQAGLKEVTLLPPAAHMRSNFRDFADQVMARVR</sequence>
<evidence type="ECO:0000256" key="1">
    <source>
        <dbReference type="ARBA" id="ARBA00023002"/>
    </source>
</evidence>
<evidence type="ECO:0000313" key="4">
    <source>
        <dbReference type="Proteomes" id="UP000229498"/>
    </source>
</evidence>
<dbReference type="Gene3D" id="3.20.20.30">
    <property type="entry name" value="Luciferase-like domain"/>
    <property type="match status" value="1"/>
</dbReference>
<keyword evidence="1" id="KW-0560">Oxidoreductase</keyword>
<dbReference type="EMBL" id="PHIG01000034">
    <property type="protein sequence ID" value="PJK29293.1"/>
    <property type="molecule type" value="Genomic_DNA"/>
</dbReference>
<dbReference type="Pfam" id="PF00296">
    <property type="entry name" value="Bac_luciferase"/>
    <property type="match status" value="1"/>
</dbReference>
<dbReference type="Proteomes" id="UP000229498">
    <property type="component" value="Unassembled WGS sequence"/>
</dbReference>
<dbReference type="PANTHER" id="PTHR43244:SF1">
    <property type="entry name" value="5,10-METHYLENETETRAHYDROMETHANOPTERIN REDUCTASE"/>
    <property type="match status" value="1"/>
</dbReference>
<comment type="caution">
    <text evidence="3">The sequence shown here is derived from an EMBL/GenBank/DDBJ whole genome shotgun (WGS) entry which is preliminary data.</text>
</comment>
<dbReference type="GO" id="GO:0016705">
    <property type="term" value="F:oxidoreductase activity, acting on paired donors, with incorporation or reduction of molecular oxygen"/>
    <property type="evidence" value="ECO:0007669"/>
    <property type="project" value="InterPro"/>
</dbReference>
<dbReference type="InterPro" id="IPR011251">
    <property type="entry name" value="Luciferase-like_dom"/>
</dbReference>
<dbReference type="RefSeq" id="WP_109795888.1">
    <property type="nucleotide sequence ID" value="NZ_PHIG01000034.1"/>
</dbReference>
<dbReference type="SUPFAM" id="SSF51679">
    <property type="entry name" value="Bacterial luciferase-like"/>
    <property type="match status" value="1"/>
</dbReference>
<organism evidence="3 4">
    <name type="scientific">Minwuia thermotolerans</name>
    <dbReference type="NCBI Taxonomy" id="2056226"/>
    <lineage>
        <taxon>Bacteria</taxon>
        <taxon>Pseudomonadati</taxon>
        <taxon>Pseudomonadota</taxon>
        <taxon>Alphaproteobacteria</taxon>
        <taxon>Minwuiales</taxon>
        <taxon>Minwuiaceae</taxon>
        <taxon>Minwuia</taxon>
    </lineage>
</organism>
<name>A0A2M9G0Q9_9PROT</name>